<feature type="signal peptide" evidence="6">
    <location>
        <begin position="1"/>
        <end position="24"/>
    </location>
</feature>
<evidence type="ECO:0000256" key="4">
    <source>
        <dbReference type="ARBA" id="ARBA00023136"/>
    </source>
</evidence>
<evidence type="ECO:0000256" key="3">
    <source>
        <dbReference type="ARBA" id="ARBA00022989"/>
    </source>
</evidence>
<dbReference type="GO" id="GO:0016020">
    <property type="term" value="C:membrane"/>
    <property type="evidence" value="ECO:0007669"/>
    <property type="project" value="UniProtKB-SubCell"/>
</dbReference>
<accession>A0A2V2XHM5</accession>
<comment type="caution">
    <text evidence="7">The sequence shown here is derived from an EMBL/GenBank/DDBJ whole genome shotgun (WGS) entry which is preliminary data.</text>
</comment>
<feature type="compositionally biased region" description="Basic and acidic residues" evidence="5">
    <location>
        <begin position="110"/>
        <end position="152"/>
    </location>
</feature>
<dbReference type="InterPro" id="IPR050899">
    <property type="entry name" value="DDRGK_domain-containing"/>
</dbReference>
<proteinExistence type="predicted"/>
<dbReference type="SMART" id="SM01128">
    <property type="entry name" value="DDRGK"/>
    <property type="match status" value="1"/>
</dbReference>
<dbReference type="VEuPathDB" id="TriTrypDB:C4B63_156g9"/>
<dbReference type="VEuPathDB" id="TriTrypDB:C3747_14g318"/>
<protein>
    <recommendedName>
        <fullName evidence="9">DDRGK domain-containing protein 1</fullName>
    </recommendedName>
</protein>
<dbReference type="Pfam" id="PF09756">
    <property type="entry name" value="DDRGK"/>
    <property type="match status" value="1"/>
</dbReference>
<dbReference type="SUPFAM" id="SSF46785">
    <property type="entry name" value="Winged helix' DNA-binding domain"/>
    <property type="match status" value="1"/>
</dbReference>
<gene>
    <name evidence="7" type="ORF">C3747_14g318</name>
</gene>
<organism evidence="7 8">
    <name type="scientific">Trypanosoma cruzi</name>
    <dbReference type="NCBI Taxonomy" id="5693"/>
    <lineage>
        <taxon>Eukaryota</taxon>
        <taxon>Discoba</taxon>
        <taxon>Euglenozoa</taxon>
        <taxon>Kinetoplastea</taxon>
        <taxon>Metakinetoplastina</taxon>
        <taxon>Trypanosomatida</taxon>
        <taxon>Trypanosomatidae</taxon>
        <taxon>Trypanosoma</taxon>
        <taxon>Schizotrypanum</taxon>
    </lineage>
</organism>
<dbReference type="VEuPathDB" id="TriTrypDB:BCY84_10756"/>
<evidence type="ECO:0000256" key="2">
    <source>
        <dbReference type="ARBA" id="ARBA00022692"/>
    </source>
</evidence>
<keyword evidence="3" id="KW-1133">Transmembrane helix</keyword>
<dbReference type="VEuPathDB" id="TriTrypDB:TcCLB.510941.6"/>
<evidence type="ECO:0000256" key="5">
    <source>
        <dbReference type="SAM" id="MobiDB-lite"/>
    </source>
</evidence>
<dbReference type="VEuPathDB" id="TriTrypDB:Tc_MARK_3300"/>
<keyword evidence="6" id="KW-0732">Signal</keyword>
<keyword evidence="2" id="KW-0812">Transmembrane</keyword>
<dbReference type="OrthoDB" id="2285710at2759"/>
<dbReference type="PANTHER" id="PTHR48176:SF1">
    <property type="entry name" value="DDRGK DOMAIN-CONTAINING PROTEIN 1"/>
    <property type="match status" value="1"/>
</dbReference>
<dbReference type="VEuPathDB" id="TriTrypDB:TcCL_NonESM01219"/>
<dbReference type="VEuPathDB" id="TriTrypDB:TcG_09056"/>
<dbReference type="InterPro" id="IPR036388">
    <property type="entry name" value="WH-like_DNA-bd_sf"/>
</dbReference>
<dbReference type="VEuPathDB" id="TriTrypDB:TCSYLVIO_004508"/>
<feature type="region of interest" description="Disordered" evidence="5">
    <location>
        <begin position="33"/>
        <end position="152"/>
    </location>
</feature>
<dbReference type="EMBL" id="PRFC01000014">
    <property type="protein sequence ID" value="PWV18254.1"/>
    <property type="molecule type" value="Genomic_DNA"/>
</dbReference>
<dbReference type="AlphaFoldDB" id="A0A2V2XHM5"/>
<evidence type="ECO:0000256" key="1">
    <source>
        <dbReference type="ARBA" id="ARBA00004167"/>
    </source>
</evidence>
<dbReference type="VEuPathDB" id="TriTrypDB:ECC02_010931"/>
<dbReference type="Gene3D" id="1.10.10.10">
    <property type="entry name" value="Winged helix-like DNA-binding domain superfamily/Winged helix DNA-binding domain"/>
    <property type="match status" value="1"/>
</dbReference>
<dbReference type="OMA" id="FVAEAHY"/>
<comment type="subcellular location">
    <subcellularLocation>
        <location evidence="1">Membrane</location>
        <topology evidence="1">Single-pass membrane protein</topology>
    </subcellularLocation>
</comment>
<dbReference type="VEuPathDB" id="TriTrypDB:TcCLB.508179.50"/>
<reference evidence="7 8" key="1">
    <citation type="journal article" date="2018" name="Microb. Genom.">
        <title>Expanding an expanded genome: long-read sequencing of Trypanosoma cruzi.</title>
        <authorList>
            <person name="Berna L."/>
            <person name="Rodriguez M."/>
            <person name="Chiribao M.L."/>
            <person name="Parodi-Talice A."/>
            <person name="Pita S."/>
            <person name="Rijo G."/>
            <person name="Alvarez-Valin F."/>
            <person name="Robello C."/>
        </authorList>
    </citation>
    <scope>NUCLEOTIDE SEQUENCE [LARGE SCALE GENOMIC DNA]</scope>
    <source>
        <strain evidence="7 8">TCC</strain>
    </source>
</reference>
<sequence length="319" mass="36328">MSFPLIGAFLLLLLLLCFVGVFICRRQVVPTRVSSRGSTRTSLAHKGSEADTEDDGDGESMTARHGPPNPQEVAALLRRRQVQRAQGRGDCAPDDGAATPQPKLTRLQKKKQEKDREREERRQAQEAAESNRRTRQEAERQRQEDHQRDEEERLLAEEKALQELRDEKKRQDDEEYAKWIGAIGLEESGEIGDEERVRQEALLAFLTRRAREVEARQENQTEQLLQSASPTATAKDEESSRSILVLSSVAREYNVTVELLVKLIEKLLNDGVIGGVFDDRGKFIFVAEAHYREIALFIQQRGRVSVKELVRECNRVILS</sequence>
<keyword evidence="4" id="KW-0472">Membrane</keyword>
<evidence type="ECO:0008006" key="9">
    <source>
        <dbReference type="Google" id="ProtNLM"/>
    </source>
</evidence>
<dbReference type="VEuPathDB" id="TriTrypDB:TcBrA4_0131230"/>
<feature type="compositionally biased region" description="Low complexity" evidence="5">
    <location>
        <begin position="33"/>
        <end position="42"/>
    </location>
</feature>
<evidence type="ECO:0000313" key="7">
    <source>
        <dbReference type="EMBL" id="PWV18254.1"/>
    </source>
</evidence>
<dbReference type="InterPro" id="IPR019153">
    <property type="entry name" value="DDRGK_dom-contain"/>
</dbReference>
<dbReference type="VEuPathDB" id="TriTrypDB:TCDM_00412"/>
<dbReference type="GO" id="GO:0044389">
    <property type="term" value="F:ubiquitin-like protein ligase binding"/>
    <property type="evidence" value="ECO:0007669"/>
    <property type="project" value="TreeGrafter"/>
</dbReference>
<dbReference type="InterPro" id="IPR036390">
    <property type="entry name" value="WH_DNA-bd_sf"/>
</dbReference>
<feature type="chain" id="PRO_5030059134" description="DDRGK domain-containing protein 1" evidence="6">
    <location>
        <begin position="25"/>
        <end position="319"/>
    </location>
</feature>
<dbReference type="PANTHER" id="PTHR48176">
    <property type="entry name" value="DDRGK DOMAIN-CONTAINING PROTEIN 1"/>
    <property type="match status" value="1"/>
</dbReference>
<evidence type="ECO:0000256" key="6">
    <source>
        <dbReference type="SAM" id="SignalP"/>
    </source>
</evidence>
<name>A0A2V2XHM5_TRYCR</name>
<dbReference type="Proteomes" id="UP000246078">
    <property type="component" value="Unassembled WGS sequence"/>
</dbReference>
<evidence type="ECO:0000313" key="8">
    <source>
        <dbReference type="Proteomes" id="UP000246078"/>
    </source>
</evidence>